<dbReference type="RefSeq" id="XP_003740158.1">
    <property type="nucleotide sequence ID" value="XM_003740110.1"/>
</dbReference>
<name>A0AAJ6QPZ3_9ACAR</name>
<dbReference type="PROSITE" id="PS00061">
    <property type="entry name" value="ADH_SHORT"/>
    <property type="match status" value="1"/>
</dbReference>
<gene>
    <name evidence="4" type="primary">LOC100898734</name>
</gene>
<keyword evidence="3" id="KW-1185">Reference proteome</keyword>
<reference evidence="4" key="1">
    <citation type="submission" date="2025-08" db="UniProtKB">
        <authorList>
            <consortium name="RefSeq"/>
        </authorList>
    </citation>
    <scope>IDENTIFICATION</scope>
</reference>
<dbReference type="KEGG" id="goe:100898734"/>
<dbReference type="InterPro" id="IPR053011">
    <property type="entry name" value="SDR_family_member_7"/>
</dbReference>
<evidence type="ECO:0000256" key="2">
    <source>
        <dbReference type="SAM" id="SignalP"/>
    </source>
</evidence>
<keyword evidence="2" id="KW-0732">Signal</keyword>
<dbReference type="GeneID" id="100898734"/>
<feature type="chain" id="PRO_5042545910" evidence="2">
    <location>
        <begin position="24"/>
        <end position="321"/>
    </location>
</feature>
<dbReference type="Gene3D" id="3.40.50.720">
    <property type="entry name" value="NAD(P)-binding Rossmann-like Domain"/>
    <property type="match status" value="1"/>
</dbReference>
<dbReference type="SUPFAM" id="SSF51735">
    <property type="entry name" value="NAD(P)-binding Rossmann-fold domains"/>
    <property type="match status" value="1"/>
</dbReference>
<sequence length="321" mass="36205">MICFVLFLIVPIALLLWYKRADADLTLLWKHFSGQDELSKYKDQVVWITGASSGIGEEIAYSFASLGARLILSGTRIEALMKVQERCLDKGSPKAICVPFDVAEHWSHEELHNQIIAEFGEINLLVNNAGRLQRSEFTATNVDAEKELFNVNVFGIISLCRVTVRHWLRTGQANAQLYVTSSAAGKMGSPFSSSYAGSKHALHGYLETLRDELSCSGSDIRITIANPGPVRSNLRANALTDKIGKKYNRDDSTSQRKLMETKRCAELIVSGIAHGLDELWIADQPLLLLFYVYQYFPSIFRRYLINYVMTKKQIEKFRKGE</sequence>
<dbReference type="PANTHER" id="PTHR44269">
    <property type="entry name" value="DEHYDROGENASE/REDUCTASE SDR FAMILY MEMBER 7-RELATED"/>
    <property type="match status" value="1"/>
</dbReference>
<feature type="signal peptide" evidence="2">
    <location>
        <begin position="1"/>
        <end position="23"/>
    </location>
</feature>
<keyword evidence="1" id="KW-0560">Oxidoreductase</keyword>
<dbReference type="PRINTS" id="PR00081">
    <property type="entry name" value="GDHRDH"/>
</dbReference>
<protein>
    <submittedName>
        <fullName evidence="4">Dehydrogenase/reductase SDR family member 7</fullName>
    </submittedName>
</protein>
<evidence type="ECO:0000313" key="3">
    <source>
        <dbReference type="Proteomes" id="UP000694867"/>
    </source>
</evidence>
<organism evidence="3 4">
    <name type="scientific">Galendromus occidentalis</name>
    <name type="common">western predatory mite</name>
    <dbReference type="NCBI Taxonomy" id="34638"/>
    <lineage>
        <taxon>Eukaryota</taxon>
        <taxon>Metazoa</taxon>
        <taxon>Ecdysozoa</taxon>
        <taxon>Arthropoda</taxon>
        <taxon>Chelicerata</taxon>
        <taxon>Arachnida</taxon>
        <taxon>Acari</taxon>
        <taxon>Parasitiformes</taxon>
        <taxon>Mesostigmata</taxon>
        <taxon>Gamasina</taxon>
        <taxon>Phytoseioidea</taxon>
        <taxon>Phytoseiidae</taxon>
        <taxon>Typhlodrominae</taxon>
        <taxon>Galendromus</taxon>
    </lineage>
</organism>
<proteinExistence type="predicted"/>
<dbReference type="Proteomes" id="UP000694867">
    <property type="component" value="Unplaced"/>
</dbReference>
<evidence type="ECO:0000313" key="4">
    <source>
        <dbReference type="RefSeq" id="XP_003740158.1"/>
    </source>
</evidence>
<evidence type="ECO:0000256" key="1">
    <source>
        <dbReference type="ARBA" id="ARBA00023002"/>
    </source>
</evidence>
<dbReference type="InterPro" id="IPR020904">
    <property type="entry name" value="Sc_DH/Rdtase_CS"/>
</dbReference>
<dbReference type="Pfam" id="PF00106">
    <property type="entry name" value="adh_short"/>
    <property type="match status" value="1"/>
</dbReference>
<dbReference type="InterPro" id="IPR036291">
    <property type="entry name" value="NAD(P)-bd_dom_sf"/>
</dbReference>
<dbReference type="GO" id="GO:0016491">
    <property type="term" value="F:oxidoreductase activity"/>
    <property type="evidence" value="ECO:0007669"/>
    <property type="project" value="UniProtKB-KW"/>
</dbReference>
<dbReference type="AlphaFoldDB" id="A0AAJ6QPZ3"/>
<dbReference type="InterPro" id="IPR002347">
    <property type="entry name" value="SDR_fam"/>
</dbReference>
<accession>A0AAJ6QPZ3</accession>
<dbReference type="PANTHER" id="PTHR44269:SF2">
    <property type="entry name" value="DEHYDROGENASE_REDUCTASE SDR FAMILY MEMBER 7"/>
    <property type="match status" value="1"/>
</dbReference>